<dbReference type="AlphaFoldDB" id="A0A0M0I3W4"/>
<sequence>MYAENKIAEIEQFAKNVRIATLNEFASRGFGHLGGSMSMVEIISVLYMDELKHNPQEPRWVNRDRLVCSKGHCGPSLYSALALRGFFPMEMLQTLNQNGTNLPSHCDMQKTPGIDFTTGSLGQGLSVASGAAYALKLKGLDNRVFCIVGDGELQEGQNWEAIMNIANKKIDNLVLFVDFNKMQLDGPLEAINDLAGLDKKFEAFNWNVENIDGHDICEIKRSIESAKACEGKPTVIICNTLKGKGVNWAENEWNHHVPVTEELAEQAITALNA</sequence>
<dbReference type="Pfam" id="PF00456">
    <property type="entry name" value="Transketolase_N"/>
    <property type="match status" value="1"/>
</dbReference>
<evidence type="ECO:0000256" key="2">
    <source>
        <dbReference type="ARBA" id="ARBA00007131"/>
    </source>
</evidence>
<dbReference type="SUPFAM" id="SSF52518">
    <property type="entry name" value="Thiamin diphosphate-binding fold (THDP-binding)"/>
    <property type="match status" value="1"/>
</dbReference>
<evidence type="ECO:0000313" key="6">
    <source>
        <dbReference type="Proteomes" id="UP000037530"/>
    </source>
</evidence>
<proteinExistence type="inferred from homology"/>
<evidence type="ECO:0000259" key="4">
    <source>
        <dbReference type="Pfam" id="PF00456"/>
    </source>
</evidence>
<dbReference type="PANTHER" id="PTHR47514">
    <property type="entry name" value="TRANSKETOLASE N-TERMINAL SECTION-RELATED"/>
    <property type="match status" value="1"/>
</dbReference>
<dbReference type="Proteomes" id="UP000037530">
    <property type="component" value="Unassembled WGS sequence"/>
</dbReference>
<dbReference type="CDD" id="cd02012">
    <property type="entry name" value="TPP_TK"/>
    <property type="match status" value="1"/>
</dbReference>
<keyword evidence="3" id="KW-0786">Thiamine pyrophosphate</keyword>
<accession>A0A0M0I3W4</accession>
<evidence type="ECO:0000256" key="1">
    <source>
        <dbReference type="ARBA" id="ARBA00001964"/>
    </source>
</evidence>
<dbReference type="PANTHER" id="PTHR47514:SF1">
    <property type="entry name" value="TRANSKETOLASE N-TERMINAL SECTION-RELATED"/>
    <property type="match status" value="1"/>
</dbReference>
<name>A0A0M0I3W4_9VIBR</name>
<organism evidence="5 6">
    <name type="scientific">Vibrio hepatarius</name>
    <dbReference type="NCBI Taxonomy" id="171383"/>
    <lineage>
        <taxon>Bacteria</taxon>
        <taxon>Pseudomonadati</taxon>
        <taxon>Pseudomonadota</taxon>
        <taxon>Gammaproteobacteria</taxon>
        <taxon>Vibrionales</taxon>
        <taxon>Vibrionaceae</taxon>
        <taxon>Vibrio</taxon>
        <taxon>Vibrio oreintalis group</taxon>
    </lineage>
</organism>
<protein>
    <submittedName>
        <fullName evidence="5">Transketolase</fullName>
    </submittedName>
</protein>
<comment type="similarity">
    <text evidence="2">Belongs to the transketolase family.</text>
</comment>
<dbReference type="OrthoDB" id="8732661at2"/>
<dbReference type="InterPro" id="IPR005474">
    <property type="entry name" value="Transketolase_N"/>
</dbReference>
<dbReference type="RefSeq" id="WP_053407257.1">
    <property type="nucleotide sequence ID" value="NZ_LHPI01000001.1"/>
</dbReference>
<gene>
    <name evidence="5" type="ORF">AKJ31_01165</name>
</gene>
<feature type="domain" description="Transketolase N-terminal" evidence="4">
    <location>
        <begin position="12"/>
        <end position="262"/>
    </location>
</feature>
<dbReference type="Gene3D" id="3.40.50.970">
    <property type="match status" value="1"/>
</dbReference>
<evidence type="ECO:0000313" key="5">
    <source>
        <dbReference type="EMBL" id="KOO09005.1"/>
    </source>
</evidence>
<comment type="caution">
    <text evidence="5">The sequence shown here is derived from an EMBL/GenBank/DDBJ whole genome shotgun (WGS) entry which is preliminary data.</text>
</comment>
<dbReference type="PATRIC" id="fig|171383.3.peg.237"/>
<dbReference type="EMBL" id="LHPI01000001">
    <property type="protein sequence ID" value="KOO09005.1"/>
    <property type="molecule type" value="Genomic_DNA"/>
</dbReference>
<evidence type="ECO:0000256" key="3">
    <source>
        <dbReference type="ARBA" id="ARBA00023052"/>
    </source>
</evidence>
<reference evidence="6" key="1">
    <citation type="submission" date="2015-08" db="EMBL/GenBank/DDBJ databases">
        <title>Vibrio galatheae sp. nov., a novel member of the Vibrionaceae family isolated from the Solomon Islands.</title>
        <authorList>
            <person name="Giubergia S."/>
            <person name="Machado H."/>
            <person name="Mateiu R.V."/>
            <person name="Gram L."/>
        </authorList>
    </citation>
    <scope>NUCLEOTIDE SEQUENCE [LARGE SCALE GENOMIC DNA]</scope>
    <source>
        <strain evidence="6">DSM 19134</strain>
    </source>
</reference>
<comment type="cofactor">
    <cofactor evidence="1">
        <name>thiamine diphosphate</name>
        <dbReference type="ChEBI" id="CHEBI:58937"/>
    </cofactor>
</comment>
<keyword evidence="6" id="KW-1185">Reference proteome</keyword>
<dbReference type="STRING" id="171383.AKJ31_01165"/>
<dbReference type="InterPro" id="IPR029061">
    <property type="entry name" value="THDP-binding"/>
</dbReference>